<gene>
    <name evidence="1" type="ORF">PsB1_2280</name>
</gene>
<dbReference type="Proteomes" id="UP001161064">
    <property type="component" value="Unassembled WGS sequence"/>
</dbReference>
<accession>A0ABQ4PYH8</accession>
<name>A0ABQ4PYH8_9PROT</name>
<comment type="caution">
    <text evidence="1">The sequence shown here is derived from an EMBL/GenBank/DDBJ whole genome shotgun (WGS) entry which is preliminary data.</text>
</comment>
<evidence type="ECO:0000313" key="1">
    <source>
        <dbReference type="EMBL" id="GIU68126.1"/>
    </source>
</evidence>
<organism evidence="1 2">
    <name type="scientific">Candidatus Phycosocius spiralis</name>
    <dbReference type="NCBI Taxonomy" id="2815099"/>
    <lineage>
        <taxon>Bacteria</taxon>
        <taxon>Pseudomonadati</taxon>
        <taxon>Pseudomonadota</taxon>
        <taxon>Alphaproteobacteria</taxon>
        <taxon>Caulobacterales</taxon>
        <taxon>Caulobacterales incertae sedis</taxon>
        <taxon>Candidatus Phycosocius</taxon>
    </lineage>
</organism>
<proteinExistence type="predicted"/>
<dbReference type="EMBL" id="BPFZ01000022">
    <property type="protein sequence ID" value="GIU68126.1"/>
    <property type="molecule type" value="Genomic_DNA"/>
</dbReference>
<evidence type="ECO:0000313" key="2">
    <source>
        <dbReference type="Proteomes" id="UP001161064"/>
    </source>
</evidence>
<sequence length="143" mass="15523">MIEGKDLLHMVPTRDFPIALPPGSLGELVGVRMTTDIELLSETMSQKSVRLNLGRNLAHQVTTRPMRVIIQVRATPMLPSSSMAIGWVVNGQVTWVKQPVTSSFTAVQFNLPQPKTPPTALAIWPSVEGDNGGIEVKSILVAN</sequence>
<reference evidence="1" key="1">
    <citation type="submission" date="2021-05" db="EMBL/GenBank/DDBJ databases">
        <authorList>
            <person name="Tanabe Y."/>
        </authorList>
    </citation>
    <scope>NUCLEOTIDE SEQUENCE</scope>
    <source>
        <strain evidence="1">BOTRYCO-1</strain>
    </source>
</reference>
<protein>
    <submittedName>
        <fullName evidence="1">Uncharacterized protein</fullName>
    </submittedName>
</protein>
<keyword evidence="2" id="KW-1185">Reference proteome</keyword>
<reference evidence="1" key="2">
    <citation type="journal article" date="2023" name="ISME Commun">
        <title>Characterization of a bloom-associated alphaproteobacterial lineage, 'Candidatus Phycosocius': insights into freshwater algal-bacterial interactions.</title>
        <authorList>
            <person name="Tanabe Y."/>
            <person name="Yamaguchi H."/>
            <person name="Yoshida M."/>
            <person name="Kai A."/>
            <person name="Okazaki Y."/>
        </authorList>
    </citation>
    <scope>NUCLEOTIDE SEQUENCE</scope>
    <source>
        <strain evidence="1">BOTRYCO-1</strain>
    </source>
</reference>